<evidence type="ECO:0000256" key="1">
    <source>
        <dbReference type="SAM" id="MobiDB-lite"/>
    </source>
</evidence>
<dbReference type="OrthoDB" id="3853075at2759"/>
<reference evidence="2" key="1">
    <citation type="submission" date="2022-12" db="EMBL/GenBank/DDBJ databases">
        <authorList>
            <person name="Petersen C."/>
        </authorList>
    </citation>
    <scope>NUCLEOTIDE SEQUENCE</scope>
    <source>
        <strain evidence="2">IBT 15544</strain>
    </source>
</reference>
<dbReference type="AlphaFoldDB" id="A0A9W9J8A9"/>
<dbReference type="EMBL" id="JAPQKR010000016">
    <property type="protein sequence ID" value="KAJ5191943.1"/>
    <property type="molecule type" value="Genomic_DNA"/>
</dbReference>
<sequence>MLRQTPKMESRALRQAAQNGQNTEEPKTPLPPGVNDVPGNPNRPATFLSVEHDEQKLAAYLGFHHTSHLRKLALTWPVTQAFLKFDRLNLHTDDAKEGTFYVLRDFENTRGFLWRIYSVNPSLEWPIRKEDRALEDRASRAKDLSREEFRRQATRKLHRYARIAHILLHMGADFVTYGRNDAINNWTENEFHKLALQNHLGVDIRYTSTLSGPPIRPGIFELRADEDHLEKCNKFYNLLRYLQLSAEKCKESDSLWSKRFQTSDAVMDGQAVELEHVPKWMRPAPQVRPIVLPPVVA</sequence>
<evidence type="ECO:0000313" key="3">
    <source>
        <dbReference type="Proteomes" id="UP001150904"/>
    </source>
</evidence>
<organism evidence="2 3">
    <name type="scientific">Penicillium cinerascens</name>
    <dbReference type="NCBI Taxonomy" id="70096"/>
    <lineage>
        <taxon>Eukaryota</taxon>
        <taxon>Fungi</taxon>
        <taxon>Dikarya</taxon>
        <taxon>Ascomycota</taxon>
        <taxon>Pezizomycotina</taxon>
        <taxon>Eurotiomycetes</taxon>
        <taxon>Eurotiomycetidae</taxon>
        <taxon>Eurotiales</taxon>
        <taxon>Aspergillaceae</taxon>
        <taxon>Penicillium</taxon>
    </lineage>
</organism>
<name>A0A9W9J8A9_9EURO</name>
<reference evidence="2" key="2">
    <citation type="journal article" date="2023" name="IMA Fungus">
        <title>Comparative genomic study of the Penicillium genus elucidates a diverse pangenome and 15 lateral gene transfer events.</title>
        <authorList>
            <person name="Petersen C."/>
            <person name="Sorensen T."/>
            <person name="Nielsen M.R."/>
            <person name="Sondergaard T.E."/>
            <person name="Sorensen J.L."/>
            <person name="Fitzpatrick D.A."/>
            <person name="Frisvad J.C."/>
            <person name="Nielsen K.L."/>
        </authorList>
    </citation>
    <scope>NUCLEOTIDE SEQUENCE</scope>
    <source>
        <strain evidence="2">IBT 15544</strain>
    </source>
</reference>
<dbReference type="Proteomes" id="UP001150904">
    <property type="component" value="Unassembled WGS sequence"/>
</dbReference>
<accession>A0A9W9J8A9</accession>
<feature type="compositionally biased region" description="Basic and acidic residues" evidence="1">
    <location>
        <begin position="1"/>
        <end position="12"/>
    </location>
</feature>
<dbReference type="RefSeq" id="XP_058304883.1">
    <property type="nucleotide sequence ID" value="XM_058457984.1"/>
</dbReference>
<keyword evidence="3" id="KW-1185">Reference proteome</keyword>
<feature type="region of interest" description="Disordered" evidence="1">
    <location>
        <begin position="1"/>
        <end position="44"/>
    </location>
</feature>
<proteinExistence type="predicted"/>
<feature type="compositionally biased region" description="Low complexity" evidence="1">
    <location>
        <begin position="33"/>
        <end position="44"/>
    </location>
</feature>
<gene>
    <name evidence="2" type="ORF">N7498_010928</name>
</gene>
<evidence type="ECO:0000313" key="2">
    <source>
        <dbReference type="EMBL" id="KAJ5191943.1"/>
    </source>
</evidence>
<comment type="caution">
    <text evidence="2">The sequence shown here is derived from an EMBL/GenBank/DDBJ whole genome shotgun (WGS) entry which is preliminary data.</text>
</comment>
<dbReference type="GeneID" id="83185285"/>
<protein>
    <submittedName>
        <fullName evidence="2">Uncharacterized protein</fullName>
    </submittedName>
</protein>